<reference evidence="1" key="1">
    <citation type="submission" date="2019-03" db="EMBL/GenBank/DDBJ databases">
        <title>Single cell metagenomics reveals metabolic interactions within the superorganism composed of flagellate Streblomastix strix and complex community of Bacteroidetes bacteria on its surface.</title>
        <authorList>
            <person name="Treitli S.C."/>
            <person name="Kolisko M."/>
            <person name="Husnik F."/>
            <person name="Keeling P."/>
            <person name="Hampl V."/>
        </authorList>
    </citation>
    <scope>NUCLEOTIDE SEQUENCE</scope>
    <source>
        <strain evidence="1">STM</strain>
    </source>
</reference>
<protein>
    <submittedName>
        <fullName evidence="1">Uncharacterized protein</fullName>
    </submittedName>
</protein>
<comment type="caution">
    <text evidence="1">The sequence shown here is derived from an EMBL/GenBank/DDBJ whole genome shotgun (WGS) entry which is preliminary data.</text>
</comment>
<proteinExistence type="predicted"/>
<name>A0A5J4QTL5_9ZZZZ</name>
<evidence type="ECO:0000313" key="1">
    <source>
        <dbReference type="EMBL" id="KAA6323983.1"/>
    </source>
</evidence>
<dbReference type="AlphaFoldDB" id="A0A5J4QTL5"/>
<sequence length="91" mass="10377">MLPLFEKEHLARHEPEETARVLGNINNILINGTQLILNCVFHSIGFDTINDDILKQLVISRICQPSSKSGTVNYLKSYFDEDVNLSKIYLN</sequence>
<gene>
    <name evidence="1" type="ORF">EZS27_026636</name>
</gene>
<dbReference type="EMBL" id="SNRY01002675">
    <property type="protein sequence ID" value="KAA6323983.1"/>
    <property type="molecule type" value="Genomic_DNA"/>
</dbReference>
<organism evidence="1">
    <name type="scientific">termite gut metagenome</name>
    <dbReference type="NCBI Taxonomy" id="433724"/>
    <lineage>
        <taxon>unclassified sequences</taxon>
        <taxon>metagenomes</taxon>
        <taxon>organismal metagenomes</taxon>
    </lineage>
</organism>
<accession>A0A5J4QTL5</accession>